<dbReference type="SMART" id="SM01185">
    <property type="entry name" value="EFP"/>
    <property type="match status" value="1"/>
</dbReference>
<evidence type="ECO:0000313" key="13">
    <source>
        <dbReference type="Proteomes" id="UP000248168"/>
    </source>
</evidence>
<dbReference type="AlphaFoldDB" id="A0A330LGL4"/>
<dbReference type="InterPro" id="IPR015365">
    <property type="entry name" value="Elong-fact-P_C"/>
</dbReference>
<dbReference type="Pfam" id="PF01132">
    <property type="entry name" value="EFP"/>
    <property type="match status" value="1"/>
</dbReference>
<protein>
    <recommendedName>
        <fullName evidence="7 8">Elongation factor P</fullName>
        <shortName evidence="7">EF-P</shortName>
    </recommendedName>
</protein>
<dbReference type="GO" id="GO:0003746">
    <property type="term" value="F:translation elongation factor activity"/>
    <property type="evidence" value="ECO:0007669"/>
    <property type="project" value="UniProtKB-UniRule"/>
</dbReference>
<dbReference type="Pfam" id="PF09285">
    <property type="entry name" value="Elong-fact-P_C"/>
    <property type="match status" value="1"/>
</dbReference>
<dbReference type="GO" id="GO:0043043">
    <property type="term" value="P:peptide biosynthetic process"/>
    <property type="evidence" value="ECO:0007669"/>
    <property type="project" value="InterPro"/>
</dbReference>
<dbReference type="FunFam" id="2.40.50.140:FF:000004">
    <property type="entry name" value="Elongation factor P"/>
    <property type="match status" value="1"/>
</dbReference>
<dbReference type="FunFam" id="2.30.30.30:FF:000003">
    <property type="entry name" value="Elongation factor P"/>
    <property type="match status" value="1"/>
</dbReference>
<dbReference type="CDD" id="cd04470">
    <property type="entry name" value="S1_EF-P_repeat_1"/>
    <property type="match status" value="1"/>
</dbReference>
<evidence type="ECO:0000256" key="3">
    <source>
        <dbReference type="ARBA" id="ARBA00009479"/>
    </source>
</evidence>
<dbReference type="PIRSF" id="PIRSF005901">
    <property type="entry name" value="EF-P"/>
    <property type="match status" value="1"/>
</dbReference>
<keyword evidence="13" id="KW-1185">Reference proteome</keyword>
<dbReference type="NCBIfam" id="TIGR00038">
    <property type="entry name" value="efp"/>
    <property type="match status" value="1"/>
</dbReference>
<dbReference type="Gene3D" id="2.30.30.30">
    <property type="match status" value="1"/>
</dbReference>
<comment type="subcellular location">
    <subcellularLocation>
        <location evidence="1 7">Cytoplasm</location>
    </subcellularLocation>
</comment>
<dbReference type="PANTHER" id="PTHR30053">
    <property type="entry name" value="ELONGATION FACTOR P"/>
    <property type="match status" value="1"/>
</dbReference>
<evidence type="ECO:0000256" key="9">
    <source>
        <dbReference type="RuleBase" id="RU004389"/>
    </source>
</evidence>
<evidence type="ECO:0000259" key="10">
    <source>
        <dbReference type="SMART" id="SM00841"/>
    </source>
</evidence>
<keyword evidence="5 7" id="KW-0251">Elongation factor</keyword>
<dbReference type="InterPro" id="IPR013852">
    <property type="entry name" value="Transl_elong_P/YeiP_CS"/>
</dbReference>
<dbReference type="HAMAP" id="MF_00141">
    <property type="entry name" value="EF_P"/>
    <property type="match status" value="1"/>
</dbReference>
<keyword evidence="6 7" id="KW-0648">Protein biosynthesis</keyword>
<dbReference type="InterPro" id="IPR013185">
    <property type="entry name" value="Transl_elong_KOW-like"/>
</dbReference>
<dbReference type="CDD" id="cd05794">
    <property type="entry name" value="S1_EF-P_repeat_2"/>
    <property type="match status" value="1"/>
</dbReference>
<dbReference type="UniPathway" id="UPA00345"/>
<dbReference type="GO" id="GO:0005829">
    <property type="term" value="C:cytosol"/>
    <property type="evidence" value="ECO:0007669"/>
    <property type="project" value="UniProtKB-ARBA"/>
</dbReference>
<dbReference type="SUPFAM" id="SSF50249">
    <property type="entry name" value="Nucleic acid-binding proteins"/>
    <property type="match status" value="2"/>
</dbReference>
<dbReference type="InterPro" id="IPR014722">
    <property type="entry name" value="Rib_uL2_dom2"/>
</dbReference>
<dbReference type="PROSITE" id="PS01275">
    <property type="entry name" value="EFP"/>
    <property type="match status" value="1"/>
</dbReference>
<feature type="domain" description="Elongation factor P C-terminal" evidence="10">
    <location>
        <begin position="129"/>
        <end position="184"/>
    </location>
</feature>
<keyword evidence="4 7" id="KW-0963">Cytoplasm</keyword>
<evidence type="ECO:0000256" key="8">
    <source>
        <dbReference type="NCBIfam" id="TIGR00038"/>
    </source>
</evidence>
<dbReference type="InterPro" id="IPR011768">
    <property type="entry name" value="Transl_elongation_fac_P"/>
</dbReference>
<organism evidence="12 13">
    <name type="scientific">Nitrospira lenta</name>
    <dbReference type="NCBI Taxonomy" id="1436998"/>
    <lineage>
        <taxon>Bacteria</taxon>
        <taxon>Pseudomonadati</taxon>
        <taxon>Nitrospirota</taxon>
        <taxon>Nitrospiria</taxon>
        <taxon>Nitrospirales</taxon>
        <taxon>Nitrospiraceae</taxon>
        <taxon>Nitrospira</taxon>
    </lineage>
</organism>
<accession>A0A330LGL4</accession>
<evidence type="ECO:0000256" key="2">
    <source>
        <dbReference type="ARBA" id="ARBA00004815"/>
    </source>
</evidence>
<evidence type="ECO:0000313" key="12">
    <source>
        <dbReference type="EMBL" id="SPP66261.1"/>
    </source>
</evidence>
<dbReference type="InParanoid" id="A0A330LGL4"/>
<dbReference type="SMART" id="SM00841">
    <property type="entry name" value="Elong-fact-P_C"/>
    <property type="match status" value="1"/>
</dbReference>
<gene>
    <name evidence="7 12" type="primary">efp</name>
    <name evidence="12" type="ORF">NITLEN_60064</name>
</gene>
<dbReference type="RefSeq" id="WP_121990452.1">
    <property type="nucleotide sequence ID" value="NZ_OUNR01000019.1"/>
</dbReference>
<dbReference type="EMBL" id="OUNR01000019">
    <property type="protein sequence ID" value="SPP66261.1"/>
    <property type="molecule type" value="Genomic_DNA"/>
</dbReference>
<comment type="function">
    <text evidence="7">Involved in peptide bond synthesis. Stimulates efficient translation and peptide-bond synthesis on native or reconstituted 70S ribosomes in vitro. Probably functions indirectly by altering the affinity of the ribosome for aminoacyl-tRNA, thus increasing their reactivity as acceptors for peptidyl transferase.</text>
</comment>
<comment type="pathway">
    <text evidence="2 7">Protein biosynthesis; polypeptide chain elongation.</text>
</comment>
<dbReference type="InterPro" id="IPR012340">
    <property type="entry name" value="NA-bd_OB-fold"/>
</dbReference>
<dbReference type="Pfam" id="PF08207">
    <property type="entry name" value="EFP_N"/>
    <property type="match status" value="1"/>
</dbReference>
<dbReference type="InterPro" id="IPR001059">
    <property type="entry name" value="Transl_elong_P/YeiP_cen"/>
</dbReference>
<dbReference type="OrthoDB" id="9801844at2"/>
<dbReference type="PANTHER" id="PTHR30053:SF12">
    <property type="entry name" value="ELONGATION FACTOR P (EF-P) FAMILY PROTEIN"/>
    <property type="match status" value="1"/>
</dbReference>
<dbReference type="SUPFAM" id="SSF50104">
    <property type="entry name" value="Translation proteins SH3-like domain"/>
    <property type="match status" value="1"/>
</dbReference>
<dbReference type="FunFam" id="2.40.50.140:FF:000009">
    <property type="entry name" value="Elongation factor P"/>
    <property type="match status" value="1"/>
</dbReference>
<dbReference type="InterPro" id="IPR020599">
    <property type="entry name" value="Transl_elong_fac_P/YeiP"/>
</dbReference>
<comment type="similarity">
    <text evidence="3 7 9">Belongs to the elongation factor P family.</text>
</comment>
<feature type="domain" description="Translation elongation factor P/YeiP central" evidence="11">
    <location>
        <begin position="67"/>
        <end position="121"/>
    </location>
</feature>
<dbReference type="Gene3D" id="2.40.50.140">
    <property type="entry name" value="Nucleic acid-binding proteins"/>
    <property type="match status" value="2"/>
</dbReference>
<evidence type="ECO:0000256" key="4">
    <source>
        <dbReference type="ARBA" id="ARBA00022490"/>
    </source>
</evidence>
<dbReference type="FunCoup" id="A0A330LGL4">
    <property type="interactions" value="555"/>
</dbReference>
<dbReference type="Proteomes" id="UP000248168">
    <property type="component" value="Unassembled WGS sequence"/>
</dbReference>
<evidence type="ECO:0000256" key="5">
    <source>
        <dbReference type="ARBA" id="ARBA00022768"/>
    </source>
</evidence>
<evidence type="ECO:0000256" key="7">
    <source>
        <dbReference type="HAMAP-Rule" id="MF_00141"/>
    </source>
</evidence>
<dbReference type="InterPro" id="IPR008991">
    <property type="entry name" value="Translation_prot_SH3-like_sf"/>
</dbReference>
<evidence type="ECO:0000256" key="1">
    <source>
        <dbReference type="ARBA" id="ARBA00004496"/>
    </source>
</evidence>
<evidence type="ECO:0000259" key="11">
    <source>
        <dbReference type="SMART" id="SM01185"/>
    </source>
</evidence>
<proteinExistence type="inferred from homology"/>
<evidence type="ECO:0000256" key="6">
    <source>
        <dbReference type="ARBA" id="ARBA00022917"/>
    </source>
</evidence>
<dbReference type="NCBIfam" id="NF001810">
    <property type="entry name" value="PRK00529.1"/>
    <property type="match status" value="1"/>
</dbReference>
<reference evidence="13" key="1">
    <citation type="submission" date="2018-04" db="EMBL/GenBank/DDBJ databases">
        <authorList>
            <person name="Lucker S."/>
            <person name="Sakoula D."/>
        </authorList>
    </citation>
    <scope>NUCLEOTIDE SEQUENCE [LARGE SCALE GENOMIC DNA]</scope>
</reference>
<name>A0A330LGL4_9BACT</name>
<sequence>MISTVDFRNGVRLMVEGDPFYIVEFQHVKPGKGGAFVRTKLKSYLTGNLLDRTFRSGERFDEPKLDEREMQFLYATDDDYTFMDNESYEQLTFAKKTLGENADLIKENMLVKILVYEHRPIDVELPNFIELKVVDADPGVRGDTASGGTKPATVETGAIIKVPLYLEVGTVIKIDTRTRSYVERVR</sequence>